<dbReference type="Proteomes" id="UP001372834">
    <property type="component" value="Unassembled WGS sequence"/>
</dbReference>
<sequence>MDIRKVLNGTKVTYLAYAIVFLVSGLLINCVQFALYYTLNVVNKRLFRKVNYYLNYSLFSQTVFVLQYWAGVKVMLHAKKSDYENYFGKESVLLIMNHTYEIDWLIGWVLCDNCNVLGNCKTFAKKSIQYVPTLGVAWKLGGSIFLERVWNKDKKIFESKLKELTSYEDVFWLLLAAEGTRFTEEKHEASKAFAKEHGLPELQHHLTPRTKGFTTALPYIRDKIPAIYSIHVGVRQSEVKPSFLNVLLGKKITSGLYVERIPMSDVPEGEEAQATWLHNLYKRKDDALHSYLETGDWFKISNAEKCEGFYLPRRLFPLLNFLFWAAAILGPFCYFLVNVLISGNILYIGTTVAVLVAIGMFFDKIVGQTKISKSSSYGVRNSSSASKNK</sequence>
<keyword evidence="2" id="KW-0808">Transferase</keyword>
<evidence type="ECO:0000256" key="1">
    <source>
        <dbReference type="ARBA" id="ARBA00008655"/>
    </source>
</evidence>
<dbReference type="InterPro" id="IPR002123">
    <property type="entry name" value="Plipid/glycerol_acylTrfase"/>
</dbReference>
<gene>
    <name evidence="6" type="ORF">RUM43_011215</name>
</gene>
<feature type="domain" description="Phospholipid/glycerol acyltransferase" evidence="5">
    <location>
        <begin position="92"/>
        <end position="214"/>
    </location>
</feature>
<proteinExistence type="inferred from homology"/>
<dbReference type="Pfam" id="PF01553">
    <property type="entry name" value="Acyltransferase"/>
    <property type="match status" value="1"/>
</dbReference>
<feature type="transmembrane region" description="Helical" evidence="4">
    <location>
        <begin position="12"/>
        <end position="38"/>
    </location>
</feature>
<dbReference type="SUPFAM" id="SSF69593">
    <property type="entry name" value="Glycerol-3-phosphate (1)-acyltransferase"/>
    <property type="match status" value="1"/>
</dbReference>
<name>A0AAN8P6L7_POLSC</name>
<keyword evidence="4" id="KW-0472">Membrane</keyword>
<dbReference type="InterPro" id="IPR032098">
    <property type="entry name" value="Acyltransf_C"/>
</dbReference>
<dbReference type="CDD" id="cd07990">
    <property type="entry name" value="LPLAT_LCLAT1-like"/>
    <property type="match status" value="1"/>
</dbReference>
<evidence type="ECO:0000259" key="5">
    <source>
        <dbReference type="SMART" id="SM00563"/>
    </source>
</evidence>
<evidence type="ECO:0000256" key="4">
    <source>
        <dbReference type="SAM" id="Phobius"/>
    </source>
</evidence>
<comment type="similarity">
    <text evidence="1">Belongs to the 1-acyl-sn-glycerol-3-phosphate acyltransferase family.</text>
</comment>
<dbReference type="Pfam" id="PF16076">
    <property type="entry name" value="Acyltransf_C"/>
    <property type="match status" value="1"/>
</dbReference>
<protein>
    <recommendedName>
        <fullName evidence="5">Phospholipid/glycerol acyltransferase domain-containing protein</fullName>
    </recommendedName>
</protein>
<feature type="transmembrane region" description="Helical" evidence="4">
    <location>
        <begin position="343"/>
        <end position="362"/>
    </location>
</feature>
<keyword evidence="3" id="KW-0012">Acyltransferase</keyword>
<dbReference type="PANTHER" id="PTHR10983">
    <property type="entry name" value="1-ACYLGLYCEROL-3-PHOSPHATE ACYLTRANSFERASE-RELATED"/>
    <property type="match status" value="1"/>
</dbReference>
<dbReference type="GO" id="GO:0003841">
    <property type="term" value="F:1-acylglycerol-3-phosphate O-acyltransferase activity"/>
    <property type="evidence" value="ECO:0007669"/>
    <property type="project" value="TreeGrafter"/>
</dbReference>
<dbReference type="AlphaFoldDB" id="A0AAN8P6L7"/>
<dbReference type="EMBL" id="JAWJWE010000039">
    <property type="protein sequence ID" value="KAK6620916.1"/>
    <property type="molecule type" value="Genomic_DNA"/>
</dbReference>
<evidence type="ECO:0000256" key="3">
    <source>
        <dbReference type="ARBA" id="ARBA00023315"/>
    </source>
</evidence>
<evidence type="ECO:0000256" key="2">
    <source>
        <dbReference type="ARBA" id="ARBA00022679"/>
    </source>
</evidence>
<evidence type="ECO:0000313" key="7">
    <source>
        <dbReference type="Proteomes" id="UP001372834"/>
    </source>
</evidence>
<evidence type="ECO:0000313" key="6">
    <source>
        <dbReference type="EMBL" id="KAK6620916.1"/>
    </source>
</evidence>
<dbReference type="GO" id="GO:0012505">
    <property type="term" value="C:endomembrane system"/>
    <property type="evidence" value="ECO:0007669"/>
    <property type="project" value="TreeGrafter"/>
</dbReference>
<keyword evidence="4" id="KW-1133">Transmembrane helix</keyword>
<feature type="transmembrane region" description="Helical" evidence="4">
    <location>
        <begin position="50"/>
        <end position="70"/>
    </location>
</feature>
<feature type="transmembrane region" description="Helical" evidence="4">
    <location>
        <begin position="315"/>
        <end position="337"/>
    </location>
</feature>
<dbReference type="SMART" id="SM00563">
    <property type="entry name" value="PlsC"/>
    <property type="match status" value="1"/>
</dbReference>
<organism evidence="6 7">
    <name type="scientific">Polyplax serrata</name>
    <name type="common">Common mouse louse</name>
    <dbReference type="NCBI Taxonomy" id="468196"/>
    <lineage>
        <taxon>Eukaryota</taxon>
        <taxon>Metazoa</taxon>
        <taxon>Ecdysozoa</taxon>
        <taxon>Arthropoda</taxon>
        <taxon>Hexapoda</taxon>
        <taxon>Insecta</taxon>
        <taxon>Pterygota</taxon>
        <taxon>Neoptera</taxon>
        <taxon>Paraneoptera</taxon>
        <taxon>Psocodea</taxon>
        <taxon>Troctomorpha</taxon>
        <taxon>Phthiraptera</taxon>
        <taxon>Anoplura</taxon>
        <taxon>Polyplacidae</taxon>
        <taxon>Polyplax</taxon>
    </lineage>
</organism>
<comment type="caution">
    <text evidence="6">The sequence shown here is derived from an EMBL/GenBank/DDBJ whole genome shotgun (WGS) entry which is preliminary data.</text>
</comment>
<reference evidence="6 7" key="1">
    <citation type="submission" date="2023-10" db="EMBL/GenBank/DDBJ databases">
        <title>Genomes of two closely related lineages of the louse Polyplax serrata with different host specificities.</title>
        <authorList>
            <person name="Martinu J."/>
            <person name="Tarabai H."/>
            <person name="Stefka J."/>
            <person name="Hypsa V."/>
        </authorList>
    </citation>
    <scope>NUCLEOTIDE SEQUENCE [LARGE SCALE GENOMIC DNA]</scope>
    <source>
        <strain evidence="6">HR10_N</strain>
    </source>
</reference>
<accession>A0AAN8P6L7</accession>
<keyword evidence="4" id="KW-0812">Transmembrane</keyword>
<dbReference type="PANTHER" id="PTHR10983:SF24">
    <property type="entry name" value="1-ACYLGLYCEROL-3-PHOSPHATE O-ACYLTRANSFERASE 3, ISOFORM E-RELATED"/>
    <property type="match status" value="1"/>
</dbReference>